<evidence type="ECO:0000313" key="1">
    <source>
        <dbReference type="EMBL" id="VYT23518.1"/>
    </source>
</evidence>
<sequence length="66" mass="7840">MSREEEYKQKCRQVKDYYLEEICEHEDAGCLGDAENARKWRRAELEELDRQYREGEPLTGCGIALQ</sequence>
<organism evidence="1">
    <name type="scientific">[Clostridium] nexile</name>
    <dbReference type="NCBI Taxonomy" id="29361"/>
    <lineage>
        <taxon>Bacteria</taxon>
        <taxon>Bacillati</taxon>
        <taxon>Bacillota</taxon>
        <taxon>Clostridia</taxon>
        <taxon>Lachnospirales</taxon>
        <taxon>Lachnospiraceae</taxon>
        <taxon>Tyzzerella</taxon>
    </lineage>
</organism>
<gene>
    <name evidence="1" type="ORF">CNLFYP112_02401</name>
</gene>
<proteinExistence type="predicted"/>
<dbReference type="EMBL" id="CACRTG010000021">
    <property type="protein sequence ID" value="VYT23518.1"/>
    <property type="molecule type" value="Genomic_DNA"/>
</dbReference>
<protein>
    <submittedName>
        <fullName evidence="1">Uncharacterized protein</fullName>
    </submittedName>
</protein>
<reference evidence="1" key="1">
    <citation type="submission" date="2019-11" db="EMBL/GenBank/DDBJ databases">
        <authorList>
            <person name="Feng L."/>
        </authorList>
    </citation>
    <scope>NUCLEOTIDE SEQUENCE</scope>
    <source>
        <strain evidence="1">CnexileLFYP112</strain>
    </source>
</reference>
<name>A0A6N2V086_9FIRM</name>
<dbReference type="AlphaFoldDB" id="A0A6N2V086"/>
<accession>A0A6N2V086</accession>